<gene>
    <name evidence="1" type="ORF">PanWU01x14_340150</name>
</gene>
<reference evidence="2" key="1">
    <citation type="submission" date="2016-06" db="EMBL/GenBank/DDBJ databases">
        <title>Parallel loss of symbiosis genes in relatives of nitrogen-fixing non-legume Parasponia.</title>
        <authorList>
            <person name="Van Velzen R."/>
            <person name="Holmer R."/>
            <person name="Bu F."/>
            <person name="Rutten L."/>
            <person name="Van Zeijl A."/>
            <person name="Liu W."/>
            <person name="Santuari L."/>
            <person name="Cao Q."/>
            <person name="Sharma T."/>
            <person name="Shen D."/>
            <person name="Roswanjaya Y."/>
            <person name="Wardhani T."/>
            <person name="Kalhor M.S."/>
            <person name="Jansen J."/>
            <person name="Van den Hoogen J."/>
            <person name="Gungor B."/>
            <person name="Hartog M."/>
            <person name="Hontelez J."/>
            <person name="Verver J."/>
            <person name="Yang W.-C."/>
            <person name="Schijlen E."/>
            <person name="Repin R."/>
            <person name="Schilthuizen M."/>
            <person name="Schranz E."/>
            <person name="Heidstra R."/>
            <person name="Miyata K."/>
            <person name="Fedorova E."/>
            <person name="Kohlen W."/>
            <person name="Bisseling T."/>
            <person name="Smit S."/>
            <person name="Geurts R."/>
        </authorList>
    </citation>
    <scope>NUCLEOTIDE SEQUENCE [LARGE SCALE GENOMIC DNA]</scope>
    <source>
        <strain evidence="2">cv. WU1-14</strain>
    </source>
</reference>
<accession>A0A2P5AEJ7</accession>
<evidence type="ECO:0000313" key="2">
    <source>
        <dbReference type="Proteomes" id="UP000237105"/>
    </source>
</evidence>
<comment type="caution">
    <text evidence="1">The sequence shown here is derived from an EMBL/GenBank/DDBJ whole genome shotgun (WGS) entry which is preliminary data.</text>
</comment>
<dbReference type="EMBL" id="JXTB01000635">
    <property type="protein sequence ID" value="PON34957.1"/>
    <property type="molecule type" value="Genomic_DNA"/>
</dbReference>
<proteinExistence type="predicted"/>
<organism evidence="1 2">
    <name type="scientific">Parasponia andersonii</name>
    <name type="common">Sponia andersonii</name>
    <dbReference type="NCBI Taxonomy" id="3476"/>
    <lineage>
        <taxon>Eukaryota</taxon>
        <taxon>Viridiplantae</taxon>
        <taxon>Streptophyta</taxon>
        <taxon>Embryophyta</taxon>
        <taxon>Tracheophyta</taxon>
        <taxon>Spermatophyta</taxon>
        <taxon>Magnoliopsida</taxon>
        <taxon>eudicotyledons</taxon>
        <taxon>Gunneridae</taxon>
        <taxon>Pentapetalae</taxon>
        <taxon>rosids</taxon>
        <taxon>fabids</taxon>
        <taxon>Rosales</taxon>
        <taxon>Cannabaceae</taxon>
        <taxon>Parasponia</taxon>
    </lineage>
</organism>
<sequence>MTRSTDQMISNPEWSISKSAFCSVKYW</sequence>
<name>A0A2P5AEJ7_PARAD</name>
<dbReference type="AlphaFoldDB" id="A0A2P5AEJ7"/>
<dbReference type="Proteomes" id="UP000237105">
    <property type="component" value="Unassembled WGS sequence"/>
</dbReference>
<evidence type="ECO:0000313" key="1">
    <source>
        <dbReference type="EMBL" id="PON34957.1"/>
    </source>
</evidence>
<keyword evidence="2" id="KW-1185">Reference proteome</keyword>
<protein>
    <submittedName>
        <fullName evidence="1">Uncharacterized protein</fullName>
    </submittedName>
</protein>